<protein>
    <submittedName>
        <fullName evidence="2">Pimeloyl-ACP methyl ester carboxylesterase</fullName>
    </submittedName>
</protein>
<organism evidence="2 3">
    <name type="scientific">Devosia enhydra</name>
    <dbReference type="NCBI Taxonomy" id="665118"/>
    <lineage>
        <taxon>Bacteria</taxon>
        <taxon>Pseudomonadati</taxon>
        <taxon>Pseudomonadota</taxon>
        <taxon>Alphaproteobacteria</taxon>
        <taxon>Hyphomicrobiales</taxon>
        <taxon>Devosiaceae</taxon>
        <taxon>Devosia</taxon>
    </lineage>
</organism>
<dbReference type="PANTHER" id="PTHR46438:SF11">
    <property type="entry name" value="LIPASE-RELATED"/>
    <property type="match status" value="1"/>
</dbReference>
<sequence>MSSQPRGVPQARLVQLGGEATTRPIVLIHGFGSDRQGWLANAPALFGLDAVFALELPGHGGASIAVGDGGLSTHVEAARAALADLPGPVDLVGHSLGGAVALALAQAEPVRTGSLALIAPAAVSAPIEPGFPRAFAGLEDEDAARRVLEQLVANPRHLGRGLVPHVLAGLAQPGRRDALAAIAEGLAHHPIDEAQRAFLRDPPMPLLLVWGGRDAICPPDLDLIDAIGPRALLFPEAGHMPHVEVMGRFNQALLGHLRAAREGGGS</sequence>
<dbReference type="SUPFAM" id="SSF53474">
    <property type="entry name" value="alpha/beta-Hydrolases"/>
    <property type="match status" value="1"/>
</dbReference>
<dbReference type="Proteomes" id="UP000183447">
    <property type="component" value="Unassembled WGS sequence"/>
</dbReference>
<reference evidence="2 3" key="1">
    <citation type="submission" date="2016-11" db="EMBL/GenBank/DDBJ databases">
        <authorList>
            <person name="Jaros S."/>
            <person name="Januszkiewicz K."/>
            <person name="Wedrychowicz H."/>
        </authorList>
    </citation>
    <scope>NUCLEOTIDE SEQUENCE [LARGE SCALE GENOMIC DNA]</scope>
    <source>
        <strain evidence="2 3">ATCC 23634</strain>
    </source>
</reference>
<dbReference type="EMBL" id="FPKU01000002">
    <property type="protein sequence ID" value="SFZ85653.1"/>
    <property type="molecule type" value="Genomic_DNA"/>
</dbReference>
<evidence type="ECO:0000313" key="2">
    <source>
        <dbReference type="EMBL" id="SFZ85653.1"/>
    </source>
</evidence>
<dbReference type="PRINTS" id="PR00111">
    <property type="entry name" value="ABHYDROLASE"/>
</dbReference>
<dbReference type="InterPro" id="IPR000073">
    <property type="entry name" value="AB_hydrolase_1"/>
</dbReference>
<dbReference type="InterPro" id="IPR029058">
    <property type="entry name" value="AB_hydrolase_fold"/>
</dbReference>
<name>A0A1K2HZT3_9HYPH</name>
<keyword evidence="3" id="KW-1185">Reference proteome</keyword>
<dbReference type="Gene3D" id="3.40.50.1820">
    <property type="entry name" value="alpha/beta hydrolase"/>
    <property type="match status" value="1"/>
</dbReference>
<evidence type="ECO:0000313" key="3">
    <source>
        <dbReference type="Proteomes" id="UP000183447"/>
    </source>
</evidence>
<proteinExistence type="predicted"/>
<dbReference type="AlphaFoldDB" id="A0A1K2HZT3"/>
<gene>
    <name evidence="2" type="ORF">SAMN02983003_2821</name>
</gene>
<feature type="domain" description="AB hydrolase-1" evidence="1">
    <location>
        <begin position="25"/>
        <end position="251"/>
    </location>
</feature>
<dbReference type="PANTHER" id="PTHR46438">
    <property type="entry name" value="ALPHA/BETA-HYDROLASES SUPERFAMILY PROTEIN"/>
    <property type="match status" value="1"/>
</dbReference>
<dbReference type="Pfam" id="PF12697">
    <property type="entry name" value="Abhydrolase_6"/>
    <property type="match status" value="1"/>
</dbReference>
<evidence type="ECO:0000259" key="1">
    <source>
        <dbReference type="Pfam" id="PF12697"/>
    </source>
</evidence>
<dbReference type="STRING" id="665118.SAMN02983003_2821"/>
<dbReference type="OrthoDB" id="9799612at2"/>
<accession>A0A1K2HZT3</accession>
<dbReference type="RefSeq" id="WP_084603533.1">
    <property type="nucleotide sequence ID" value="NZ_FPKU01000002.1"/>
</dbReference>